<dbReference type="GO" id="GO:0016491">
    <property type="term" value="F:oxidoreductase activity"/>
    <property type="evidence" value="ECO:0007669"/>
    <property type="project" value="InterPro"/>
</dbReference>
<dbReference type="SUPFAM" id="SSF56003">
    <property type="entry name" value="Molybdenum cofactor-binding domain"/>
    <property type="match status" value="2"/>
</dbReference>
<name>A0AAU0MXN2_9GAMM</name>
<dbReference type="InterPro" id="IPR008274">
    <property type="entry name" value="AldOxase/xan_DH_MoCoBD1"/>
</dbReference>
<dbReference type="AlphaFoldDB" id="A0AAU0MXN2"/>
<dbReference type="InterPro" id="IPR037165">
    <property type="entry name" value="AldOxase/xan_DH_Mopterin-bd_sf"/>
</dbReference>
<dbReference type="RefSeq" id="WP_318953244.1">
    <property type="nucleotide sequence ID" value="NZ_CP137555.1"/>
</dbReference>
<dbReference type="Proteomes" id="UP001302477">
    <property type="component" value="Chromosome"/>
</dbReference>
<protein>
    <submittedName>
        <fullName evidence="2">Xanthine dehydrogenase family protein molybdopterin-binding subunit</fullName>
    </submittedName>
</protein>
<organism evidence="2 3">
    <name type="scientific">Microbulbifer pacificus</name>
    <dbReference type="NCBI Taxonomy" id="407164"/>
    <lineage>
        <taxon>Bacteria</taxon>
        <taxon>Pseudomonadati</taxon>
        <taxon>Pseudomonadota</taxon>
        <taxon>Gammaproteobacteria</taxon>
        <taxon>Cellvibrionales</taxon>
        <taxon>Microbulbiferaceae</taxon>
        <taxon>Microbulbifer</taxon>
    </lineage>
</organism>
<feature type="domain" description="Aldehyde oxidase/xanthine dehydrogenase a/b hammerhead" evidence="1">
    <location>
        <begin position="247"/>
        <end position="336"/>
    </location>
</feature>
<sequence>MSNTIVDPNATQTDEVELEIANVSRRRFLRGLTATGVLVIAARWTPATSAAEGEDPDNPKKYGAEAMAHGWVDNPDVFISIAPDNTVTLINHRGEMGQGIRTSVAMVMADEMGADWQKVRVEQAIANEEKYGNQNTDGSRSMRHWFDPLRRAGAAARSMLEHAAAKLWGVPVAECRTGVHQVIHIPTNRTLSFGELAATAAEQPVPERKSLKLKSPDEWRFIMREPQAFPKTNDAQPLAVDGMDILTGKAQFAADVSWDNMLYAVIARPPSYGAAVKSFDDKKALAVPGVVKVIQMPTATQPSGYEPMGGIAVLAESTWAAIQGRKALGIDWDNGPAGANASYDSVAYRKLLGERAKTTGKVVSQKGDMAAAREAAAQSLSVNYYAPHMAQAPMEPMAAMVRINGDRADVWTSVQNPQAARDGVAKRLQLKPENVTVQCGLMGGGFGRKAKPDYVFEAADLSKAMNGRPVRVQWTREDDLHNGFFHTVALEHMQGYLDDNKRVSGWLHRSLAPSISSLFAPNAEYQSPSEMGMGIRNMPFDIPAVQLENGEAEGHIRIGWFRSVYNVPHAFAIQSFVAELAHLAGKDHRDFLLELLGPDRKIDPGKEHIFNYGEDPARYPIDTARYRAVIERATKEAGWGREMPANRGLGLAVHNSFVSYCAIVMDVEVTEGGDVIVHRADVAFDCGPQINPDRVAAQMEGACVMGTGIALMTQITAKDGRIQQDNFHQYLVPRINHAPREIHVHAVNNDLDMPLGGVGEPGLPPVAPALCNAIFAATGKRIRTLPIADQLKS</sequence>
<dbReference type="PROSITE" id="PS51318">
    <property type="entry name" value="TAT"/>
    <property type="match status" value="1"/>
</dbReference>
<dbReference type="Gene3D" id="3.30.365.10">
    <property type="entry name" value="Aldehyde oxidase/xanthine dehydrogenase, molybdopterin binding domain"/>
    <property type="match status" value="4"/>
</dbReference>
<accession>A0AAU0MXN2</accession>
<dbReference type="KEGG" id="mpaf:R5R33_13600"/>
<keyword evidence="3" id="KW-1185">Reference proteome</keyword>
<dbReference type="Pfam" id="PF20256">
    <property type="entry name" value="MoCoBD_2"/>
    <property type="match status" value="2"/>
</dbReference>
<evidence type="ECO:0000313" key="2">
    <source>
        <dbReference type="EMBL" id="WOX04768.1"/>
    </source>
</evidence>
<dbReference type="PANTHER" id="PTHR47495:SF3">
    <property type="entry name" value="BLR6219 PROTEIN"/>
    <property type="match status" value="1"/>
</dbReference>
<dbReference type="SMART" id="SM01008">
    <property type="entry name" value="Ald_Xan_dh_C"/>
    <property type="match status" value="1"/>
</dbReference>
<evidence type="ECO:0000259" key="1">
    <source>
        <dbReference type="SMART" id="SM01008"/>
    </source>
</evidence>
<dbReference type="InterPro" id="IPR046867">
    <property type="entry name" value="AldOxase/xan_DH_MoCoBD2"/>
</dbReference>
<reference evidence="2 3" key="1">
    <citation type="submission" date="2023-10" db="EMBL/GenBank/DDBJ databases">
        <title>Description of Microbulbifer bruguierae sp. nov., isolated from the sediments of mangrove plant Bruguiera sexangula and comparative genomic analyses of the genus Microbulbifer.</title>
        <authorList>
            <person name="Long M."/>
        </authorList>
    </citation>
    <scope>NUCLEOTIDE SEQUENCE [LARGE SCALE GENOMIC DNA]</scope>
    <source>
        <strain evidence="2 3">SPO729</strain>
    </source>
</reference>
<dbReference type="InterPro" id="IPR006311">
    <property type="entry name" value="TAT_signal"/>
</dbReference>
<dbReference type="InterPro" id="IPR052516">
    <property type="entry name" value="N-heterocyclic_Hydroxylase"/>
</dbReference>
<dbReference type="Gene3D" id="3.90.1170.50">
    <property type="entry name" value="Aldehyde oxidase/xanthine dehydrogenase, a/b hammerhead"/>
    <property type="match status" value="1"/>
</dbReference>
<evidence type="ECO:0000313" key="3">
    <source>
        <dbReference type="Proteomes" id="UP001302477"/>
    </source>
</evidence>
<dbReference type="PANTHER" id="PTHR47495">
    <property type="entry name" value="ALDEHYDE DEHYDROGENASE"/>
    <property type="match status" value="1"/>
</dbReference>
<proteinExistence type="predicted"/>
<dbReference type="InterPro" id="IPR000674">
    <property type="entry name" value="Ald_Oxase/Xan_DH_a/b"/>
</dbReference>
<gene>
    <name evidence="2" type="ORF">R5R33_13600</name>
</gene>
<dbReference type="EMBL" id="CP137555">
    <property type="protein sequence ID" value="WOX04768.1"/>
    <property type="molecule type" value="Genomic_DNA"/>
</dbReference>
<dbReference type="InterPro" id="IPR012368">
    <property type="entry name" value="OxRdtase_Mopterin-bd_su_IorB"/>
</dbReference>
<dbReference type="PIRSF" id="PIRSF036389">
    <property type="entry name" value="IOR_B"/>
    <property type="match status" value="1"/>
</dbReference>
<dbReference type="Pfam" id="PF02738">
    <property type="entry name" value="MoCoBD_1"/>
    <property type="match status" value="1"/>
</dbReference>